<dbReference type="PANTHER" id="PTHR42866">
    <property type="entry name" value="3-DEOXY-MANNO-OCTULOSONATE CYTIDYLYLTRANSFERASE"/>
    <property type="match status" value="1"/>
</dbReference>
<keyword evidence="4 5" id="KW-0448">Lipopolysaccharide biosynthesis</keyword>
<dbReference type="GO" id="GO:0033468">
    <property type="term" value="P:CMP-keto-3-deoxy-D-manno-octulosonic acid biosynthetic process"/>
    <property type="evidence" value="ECO:0007669"/>
    <property type="project" value="UniProtKB-UniRule"/>
</dbReference>
<comment type="function">
    <text evidence="5">Activates KDO (a required 8-carbon sugar) for incorporation into bacterial lipopolysaccharide in Gram-negative bacteria.</text>
</comment>
<dbReference type="GO" id="GO:0009103">
    <property type="term" value="P:lipopolysaccharide biosynthetic process"/>
    <property type="evidence" value="ECO:0007669"/>
    <property type="project" value="UniProtKB-UniRule"/>
</dbReference>
<evidence type="ECO:0000313" key="7">
    <source>
        <dbReference type="Proteomes" id="UP000194873"/>
    </source>
</evidence>
<dbReference type="NCBIfam" id="NF003950">
    <property type="entry name" value="PRK05450.1-3"/>
    <property type="match status" value="1"/>
</dbReference>
<dbReference type="Pfam" id="PF02348">
    <property type="entry name" value="CTP_transf_3"/>
    <property type="match status" value="1"/>
</dbReference>
<comment type="similarity">
    <text evidence="5">Belongs to the KdsB family.</text>
</comment>
<name>A0A243WC14_9BACT</name>
<comment type="pathway">
    <text evidence="5">Nucleotide-sugar biosynthesis; CMP-3-deoxy-D-manno-octulosonate biosynthesis; CMP-3-deoxy-D-manno-octulosonate from 3-deoxy-D-manno-octulosonate and CTP: step 1/1.</text>
</comment>
<dbReference type="Proteomes" id="UP000194873">
    <property type="component" value="Unassembled WGS sequence"/>
</dbReference>
<dbReference type="EMBL" id="MTSE01000008">
    <property type="protein sequence ID" value="OUJ72957.1"/>
    <property type="molecule type" value="Genomic_DNA"/>
</dbReference>
<keyword evidence="3 5" id="KW-0548">Nucleotidyltransferase</keyword>
<dbReference type="GO" id="GO:0005829">
    <property type="term" value="C:cytosol"/>
    <property type="evidence" value="ECO:0007669"/>
    <property type="project" value="TreeGrafter"/>
</dbReference>
<evidence type="ECO:0000256" key="2">
    <source>
        <dbReference type="ARBA" id="ARBA00022679"/>
    </source>
</evidence>
<sequence length="254" mass="28475">MLNALGIIPARYASSRLPGKPLIDLGGQSIIQRVVAQAQKSSLSRVVVATDDERIYRHVLSFGGEVILTSPDHPSGTDRVFEAYQKLDLGAEVDCVINIQGDEPFVQPAQIDALVQLFAATPPPQIATLVKPVLTEEELRSPHLPKVVIDQRGQALYFSRHPLPYQRQHAPEQWLAHHRYLRHIGLYAYRPDILEQITRLAPSPLEIAESLEQLRWLEHGFRIQTTETNLETIGIDTPDDVARALQFLQSQAHA</sequence>
<dbReference type="GO" id="GO:0016020">
    <property type="term" value="C:membrane"/>
    <property type="evidence" value="ECO:0007669"/>
    <property type="project" value="UniProtKB-SubCell"/>
</dbReference>
<comment type="subcellular location">
    <subcellularLocation>
        <location evidence="5">Cytoplasm</location>
    </subcellularLocation>
    <subcellularLocation>
        <location evidence="1">Membrane</location>
    </subcellularLocation>
</comment>
<dbReference type="UniPathway" id="UPA00358">
    <property type="reaction ID" value="UER00476"/>
</dbReference>
<dbReference type="InterPro" id="IPR004528">
    <property type="entry name" value="KdsB"/>
</dbReference>
<dbReference type="HAMAP" id="MF_00057">
    <property type="entry name" value="KdsB"/>
    <property type="match status" value="1"/>
</dbReference>
<dbReference type="NCBIfam" id="NF009905">
    <property type="entry name" value="PRK13368.1"/>
    <property type="match status" value="1"/>
</dbReference>
<evidence type="ECO:0000313" key="6">
    <source>
        <dbReference type="EMBL" id="OUJ72957.1"/>
    </source>
</evidence>
<keyword evidence="7" id="KW-1185">Reference proteome</keyword>
<evidence type="ECO:0000256" key="1">
    <source>
        <dbReference type="ARBA" id="ARBA00004370"/>
    </source>
</evidence>
<dbReference type="InterPro" id="IPR003329">
    <property type="entry name" value="Cytidylyl_trans"/>
</dbReference>
<keyword evidence="2 5" id="KW-0808">Transferase</keyword>
<proteinExistence type="inferred from homology"/>
<dbReference type="FunFam" id="3.90.550.10:FF:000011">
    <property type="entry name" value="3-deoxy-manno-octulosonate cytidylyltransferase"/>
    <property type="match status" value="1"/>
</dbReference>
<dbReference type="PANTHER" id="PTHR42866:SF2">
    <property type="entry name" value="3-DEOXY-MANNO-OCTULOSONATE CYTIDYLYLTRANSFERASE, MITOCHONDRIAL"/>
    <property type="match status" value="1"/>
</dbReference>
<dbReference type="OrthoDB" id="9815559at2"/>
<comment type="caution">
    <text evidence="6">The sequence shown here is derived from an EMBL/GenBank/DDBJ whole genome shotgun (WGS) entry which is preliminary data.</text>
</comment>
<dbReference type="AlphaFoldDB" id="A0A243WC14"/>
<dbReference type="SUPFAM" id="SSF53448">
    <property type="entry name" value="Nucleotide-diphospho-sugar transferases"/>
    <property type="match status" value="1"/>
</dbReference>
<dbReference type="NCBIfam" id="TIGR00466">
    <property type="entry name" value="kdsB"/>
    <property type="match status" value="1"/>
</dbReference>
<dbReference type="NCBIfam" id="NF003952">
    <property type="entry name" value="PRK05450.1-5"/>
    <property type="match status" value="1"/>
</dbReference>
<evidence type="ECO:0000256" key="3">
    <source>
        <dbReference type="ARBA" id="ARBA00022695"/>
    </source>
</evidence>
<dbReference type="CDD" id="cd02517">
    <property type="entry name" value="CMP-KDO-Synthetase"/>
    <property type="match status" value="1"/>
</dbReference>
<dbReference type="GO" id="GO:0008690">
    <property type="term" value="F:3-deoxy-manno-octulosonate cytidylyltransferase activity"/>
    <property type="evidence" value="ECO:0007669"/>
    <property type="project" value="UniProtKB-UniRule"/>
</dbReference>
<dbReference type="EC" id="2.7.7.38" evidence="5"/>
<protein>
    <recommendedName>
        <fullName evidence="5">3-deoxy-manno-octulosonate cytidylyltransferase</fullName>
        <ecNumber evidence="5">2.7.7.38</ecNumber>
    </recommendedName>
    <alternativeName>
        <fullName evidence="5">CMP-2-keto-3-deoxyoctulosonic acid synthase</fullName>
        <shortName evidence="5">CKS</shortName>
        <shortName evidence="5">CMP-KDO synthase</shortName>
    </alternativeName>
</protein>
<reference evidence="6 7" key="1">
    <citation type="submission" date="2017-01" db="EMBL/GenBank/DDBJ databases">
        <title>A new Hymenobacter.</title>
        <authorList>
            <person name="Liang Y."/>
            <person name="Feng F."/>
        </authorList>
    </citation>
    <scope>NUCLEOTIDE SEQUENCE [LARGE SCALE GENOMIC DNA]</scope>
    <source>
        <strain evidence="6">MIMBbqt21</strain>
    </source>
</reference>
<gene>
    <name evidence="5" type="primary">kdsB</name>
    <name evidence="6" type="ORF">BXP70_16810</name>
</gene>
<dbReference type="RefSeq" id="WP_086595251.1">
    <property type="nucleotide sequence ID" value="NZ_MTSE01000008.1"/>
</dbReference>
<evidence type="ECO:0000256" key="5">
    <source>
        <dbReference type="HAMAP-Rule" id="MF_00057"/>
    </source>
</evidence>
<organism evidence="6 7">
    <name type="scientific">Hymenobacter crusticola</name>
    <dbReference type="NCBI Taxonomy" id="1770526"/>
    <lineage>
        <taxon>Bacteria</taxon>
        <taxon>Pseudomonadati</taxon>
        <taxon>Bacteroidota</taxon>
        <taxon>Cytophagia</taxon>
        <taxon>Cytophagales</taxon>
        <taxon>Hymenobacteraceae</taxon>
        <taxon>Hymenobacter</taxon>
    </lineage>
</organism>
<comment type="catalytic activity">
    <reaction evidence="5">
        <text>3-deoxy-alpha-D-manno-oct-2-ulosonate + CTP = CMP-3-deoxy-beta-D-manno-octulosonate + diphosphate</text>
        <dbReference type="Rhea" id="RHEA:23448"/>
        <dbReference type="ChEBI" id="CHEBI:33019"/>
        <dbReference type="ChEBI" id="CHEBI:37563"/>
        <dbReference type="ChEBI" id="CHEBI:85986"/>
        <dbReference type="ChEBI" id="CHEBI:85987"/>
        <dbReference type="EC" id="2.7.7.38"/>
    </reaction>
</comment>
<accession>A0A243WC14</accession>
<keyword evidence="5" id="KW-0963">Cytoplasm</keyword>
<evidence type="ECO:0000256" key="4">
    <source>
        <dbReference type="ARBA" id="ARBA00022985"/>
    </source>
</evidence>
<dbReference type="Gene3D" id="3.90.550.10">
    <property type="entry name" value="Spore Coat Polysaccharide Biosynthesis Protein SpsA, Chain A"/>
    <property type="match status" value="1"/>
</dbReference>
<dbReference type="InterPro" id="IPR029044">
    <property type="entry name" value="Nucleotide-diphossugar_trans"/>
</dbReference>